<evidence type="ECO:0000313" key="2">
    <source>
        <dbReference type="Proteomes" id="UP000700706"/>
    </source>
</evidence>
<protein>
    <recommendedName>
        <fullName evidence="3">Antitoxin of toxin-antitoxin stability system</fullName>
    </recommendedName>
</protein>
<dbReference type="Proteomes" id="UP000700706">
    <property type="component" value="Unassembled WGS sequence"/>
</dbReference>
<name>A0A952KE24_9PROT</name>
<organism evidence="1 2">
    <name type="scientific">Inquilinus limosus</name>
    <dbReference type="NCBI Taxonomy" id="171674"/>
    <lineage>
        <taxon>Bacteria</taxon>
        <taxon>Pseudomonadati</taxon>
        <taxon>Pseudomonadota</taxon>
        <taxon>Alphaproteobacteria</taxon>
        <taxon>Rhodospirillales</taxon>
        <taxon>Rhodospirillaceae</taxon>
        <taxon>Inquilinus</taxon>
    </lineage>
</organism>
<evidence type="ECO:0000313" key="1">
    <source>
        <dbReference type="EMBL" id="MBW8726698.1"/>
    </source>
</evidence>
<gene>
    <name evidence="1" type="ORF">JF625_16320</name>
</gene>
<reference evidence="1" key="1">
    <citation type="submission" date="2020-06" db="EMBL/GenBank/DDBJ databases">
        <title>Stable isotope informed genome-resolved metagenomics uncovers potential trophic interactions in rhizosphere soil.</title>
        <authorList>
            <person name="Starr E.P."/>
            <person name="Shi S."/>
            <person name="Blazewicz S.J."/>
            <person name="Koch B.J."/>
            <person name="Probst A.J."/>
            <person name="Hungate B.A."/>
            <person name="Pett-Ridge J."/>
            <person name="Firestone M.K."/>
            <person name="Banfield J.F."/>
        </authorList>
    </citation>
    <scope>NUCLEOTIDE SEQUENCE</scope>
    <source>
        <strain evidence="1">YM_69_17</strain>
    </source>
</reference>
<proteinExistence type="predicted"/>
<sequence>MLLTVRMDAELHRAFMDAAHALDRPASQVARDLVRSFVQRQSRTAEFEEAMRRHEARLAQDVPQGTEEDYQAFLAEKVRLGREDIAAGRTVSHEQVVAEGEARRAALLKRLGKR</sequence>
<accession>A0A952KE24</accession>
<dbReference type="EMBL" id="JAEKLZ010000229">
    <property type="protein sequence ID" value="MBW8726698.1"/>
    <property type="molecule type" value="Genomic_DNA"/>
</dbReference>
<comment type="caution">
    <text evidence="1">The sequence shown here is derived from an EMBL/GenBank/DDBJ whole genome shotgun (WGS) entry which is preliminary data.</text>
</comment>
<dbReference type="AlphaFoldDB" id="A0A952KE24"/>
<evidence type="ECO:0008006" key="3">
    <source>
        <dbReference type="Google" id="ProtNLM"/>
    </source>
</evidence>
<dbReference type="Gene3D" id="6.20.450.20">
    <property type="match status" value="1"/>
</dbReference>